<name>A0A7Y0FVF4_9HYPH</name>
<dbReference type="AlphaFoldDB" id="A0A7Y0FVF4"/>
<evidence type="ECO:0000259" key="1">
    <source>
        <dbReference type="PROSITE" id="PS51502"/>
    </source>
</evidence>
<dbReference type="Proteomes" id="UP000541470">
    <property type="component" value="Unassembled WGS sequence"/>
</dbReference>
<organism evidence="2 3">
    <name type="scientific">Rhizobium terricola</name>
    <dbReference type="NCBI Taxonomy" id="2728849"/>
    <lineage>
        <taxon>Bacteria</taxon>
        <taxon>Pseudomonadati</taxon>
        <taxon>Pseudomonadota</taxon>
        <taxon>Alphaproteobacteria</taxon>
        <taxon>Hyphomicrobiales</taxon>
        <taxon>Rhizobiaceae</taxon>
        <taxon>Rhizobium/Agrobacterium group</taxon>
        <taxon>Rhizobium</taxon>
    </lineage>
</organism>
<sequence length="114" mass="12802">MIRHIVFFTVPERDNLDAVLEGLSILTGIPHARTLEISTNMKADRFDGRIDVVVYGEFDDETALAAYHAHPLYQASIDRVKPLRDQRYAVDYVAEDALTGAVEDVRTTRRAGKA</sequence>
<feature type="domain" description="Stress-response A/B barrel" evidence="1">
    <location>
        <begin position="2"/>
        <end position="92"/>
    </location>
</feature>
<dbReference type="EMBL" id="JABBGK010000001">
    <property type="protein sequence ID" value="NML74383.1"/>
    <property type="molecule type" value="Genomic_DNA"/>
</dbReference>
<dbReference type="InterPro" id="IPR013097">
    <property type="entry name" value="Dabb"/>
</dbReference>
<evidence type="ECO:0000313" key="2">
    <source>
        <dbReference type="EMBL" id="NML74383.1"/>
    </source>
</evidence>
<dbReference type="InterPro" id="IPR011008">
    <property type="entry name" value="Dimeric_a/b-barrel"/>
</dbReference>
<evidence type="ECO:0000313" key="3">
    <source>
        <dbReference type="Proteomes" id="UP000541470"/>
    </source>
</evidence>
<comment type="caution">
    <text evidence="2">The sequence shown here is derived from an EMBL/GenBank/DDBJ whole genome shotgun (WGS) entry which is preliminary data.</text>
</comment>
<dbReference type="RefSeq" id="WP_169589472.1">
    <property type="nucleotide sequence ID" value="NZ_JABBGK010000001.1"/>
</dbReference>
<dbReference type="Pfam" id="PF07876">
    <property type="entry name" value="Dabb"/>
    <property type="match status" value="1"/>
</dbReference>
<reference evidence="2 3" key="1">
    <citation type="submission" date="2020-04" db="EMBL/GenBank/DDBJ databases">
        <title>Rhizobium sp. S-51 isolated from soil.</title>
        <authorList>
            <person name="Dahal R.H."/>
        </authorList>
    </citation>
    <scope>NUCLEOTIDE SEQUENCE [LARGE SCALE GENOMIC DNA]</scope>
    <source>
        <strain evidence="2 3">S-51</strain>
    </source>
</reference>
<dbReference type="Gene3D" id="3.30.70.100">
    <property type="match status" value="1"/>
</dbReference>
<keyword evidence="3" id="KW-1185">Reference proteome</keyword>
<protein>
    <submittedName>
        <fullName evidence="2">Dabb family protein</fullName>
    </submittedName>
</protein>
<proteinExistence type="predicted"/>
<dbReference type="SUPFAM" id="SSF54909">
    <property type="entry name" value="Dimeric alpha+beta barrel"/>
    <property type="match status" value="1"/>
</dbReference>
<gene>
    <name evidence="2" type="ORF">HHL25_09640</name>
</gene>
<dbReference type="PROSITE" id="PS51502">
    <property type="entry name" value="S_R_A_B_BARREL"/>
    <property type="match status" value="1"/>
</dbReference>
<accession>A0A7Y0FVF4</accession>
<dbReference type="SMART" id="SM00886">
    <property type="entry name" value="Dabb"/>
    <property type="match status" value="1"/>
</dbReference>